<proteinExistence type="predicted"/>
<name>A0ABW6BYQ3_9BACT</name>
<protein>
    <submittedName>
        <fullName evidence="3">Uncharacterized protein</fullName>
    </submittedName>
</protein>
<feature type="compositionally biased region" description="Low complexity" evidence="1">
    <location>
        <begin position="51"/>
        <end position="69"/>
    </location>
</feature>
<comment type="caution">
    <text evidence="3">The sequence shown here is derived from an EMBL/GenBank/DDBJ whole genome shotgun (WGS) entry which is preliminary data.</text>
</comment>
<gene>
    <name evidence="3" type="ORF">ACFS7Z_21365</name>
</gene>
<feature type="region of interest" description="Disordered" evidence="1">
    <location>
        <begin position="33"/>
        <end position="87"/>
    </location>
</feature>
<organism evidence="3 4">
    <name type="scientific">Pontibacter toksunensis</name>
    <dbReference type="NCBI Taxonomy" id="1332631"/>
    <lineage>
        <taxon>Bacteria</taxon>
        <taxon>Pseudomonadati</taxon>
        <taxon>Bacteroidota</taxon>
        <taxon>Cytophagia</taxon>
        <taxon>Cytophagales</taxon>
        <taxon>Hymenobacteraceae</taxon>
        <taxon>Pontibacter</taxon>
    </lineage>
</organism>
<feature type="signal peptide" evidence="2">
    <location>
        <begin position="1"/>
        <end position="30"/>
    </location>
</feature>
<sequence length="136" mass="13875">MNNLWQKLSKYLPIAALVLLCMVVVPAAQANTGSNGGASTASAEGMGSNGGTTVTANAQQTNGQAAAANDPAKGKQKVTTKPRDKSVLDAEVLESPIGYFKNAFSSEEDSSEAAPSSNAVMLTVKALVATLLSTIM</sequence>
<reference evidence="4" key="1">
    <citation type="journal article" date="2019" name="Int. J. Syst. Evol. Microbiol.">
        <title>The Global Catalogue of Microorganisms (GCM) 10K type strain sequencing project: providing services to taxonomists for standard genome sequencing and annotation.</title>
        <authorList>
            <consortium name="The Broad Institute Genomics Platform"/>
            <consortium name="The Broad Institute Genome Sequencing Center for Infectious Disease"/>
            <person name="Wu L."/>
            <person name="Ma J."/>
        </authorList>
    </citation>
    <scope>NUCLEOTIDE SEQUENCE [LARGE SCALE GENOMIC DNA]</scope>
    <source>
        <strain evidence="4">KCTC 23984</strain>
    </source>
</reference>
<feature type="compositionally biased region" description="Polar residues" evidence="1">
    <location>
        <begin position="33"/>
        <end position="42"/>
    </location>
</feature>
<accession>A0ABW6BYQ3</accession>
<keyword evidence="2" id="KW-0732">Signal</keyword>
<dbReference type="RefSeq" id="WP_377489292.1">
    <property type="nucleotide sequence ID" value="NZ_JBHUOX010000021.1"/>
</dbReference>
<evidence type="ECO:0000256" key="1">
    <source>
        <dbReference type="SAM" id="MobiDB-lite"/>
    </source>
</evidence>
<evidence type="ECO:0000313" key="4">
    <source>
        <dbReference type="Proteomes" id="UP001597641"/>
    </source>
</evidence>
<feature type="chain" id="PRO_5045537450" evidence="2">
    <location>
        <begin position="31"/>
        <end position="136"/>
    </location>
</feature>
<dbReference type="Proteomes" id="UP001597641">
    <property type="component" value="Unassembled WGS sequence"/>
</dbReference>
<dbReference type="EMBL" id="JBHUOX010000021">
    <property type="protein sequence ID" value="MFD3002930.1"/>
    <property type="molecule type" value="Genomic_DNA"/>
</dbReference>
<keyword evidence="4" id="KW-1185">Reference proteome</keyword>
<evidence type="ECO:0000313" key="3">
    <source>
        <dbReference type="EMBL" id="MFD3002930.1"/>
    </source>
</evidence>
<evidence type="ECO:0000256" key="2">
    <source>
        <dbReference type="SAM" id="SignalP"/>
    </source>
</evidence>